<dbReference type="Pfam" id="PF09704">
    <property type="entry name" value="Cas_Cas5d"/>
    <property type="match status" value="1"/>
</dbReference>
<dbReference type="InterPro" id="IPR013422">
    <property type="entry name" value="CRISPR-assoc_prot_Cas5_N"/>
</dbReference>
<dbReference type="NCBIfam" id="TIGR01868">
    <property type="entry name" value="casD_Cas5e"/>
    <property type="match status" value="1"/>
</dbReference>
<dbReference type="Proteomes" id="UP000007271">
    <property type="component" value="Unassembled WGS sequence"/>
</dbReference>
<name>J3J8X3_9LACO</name>
<evidence type="ECO:0000313" key="3">
    <source>
        <dbReference type="Proteomes" id="UP000007271"/>
    </source>
</evidence>
<dbReference type="STRING" id="1185325.A11Y_163120"/>
<sequence length="232" mass="26705">MRTLTIKLTAPLQAYGNDAHFARRTTNDYPTKSAVIGIIAAALGYERNDSRIIPLNKLSFATRIDQPGQMLNEFQTVEWKKDTRKLTYREYLQDAVFVVAIGGEVNQISAIQYALMHPRFSLFLGRRSNPPAGVLRCKFFDDMDPVTALQQLPWQAATWFQRQEHNYEATIIADATLLPGHRSWMVRDHVLSFDQRSRQYSFREISQIGQQMVPVIKNQTISKTTHNIFDQL</sequence>
<proteinExistence type="predicted"/>
<dbReference type="PATRIC" id="fig|1185325.3.peg.2631"/>
<dbReference type="GO" id="GO:0003723">
    <property type="term" value="F:RNA binding"/>
    <property type="evidence" value="ECO:0007669"/>
    <property type="project" value="InterPro"/>
</dbReference>
<keyword evidence="1" id="KW-0051">Antiviral defense</keyword>
<dbReference type="GO" id="GO:0051607">
    <property type="term" value="P:defense response to virus"/>
    <property type="evidence" value="ECO:0007669"/>
    <property type="project" value="UniProtKB-KW"/>
</dbReference>
<dbReference type="EMBL" id="AKFP01000121">
    <property type="protein sequence ID" value="EJN53472.1"/>
    <property type="molecule type" value="Genomic_DNA"/>
</dbReference>
<dbReference type="Gene3D" id="3.30.70.2660">
    <property type="match status" value="1"/>
</dbReference>
<dbReference type="GO" id="GO:0043571">
    <property type="term" value="P:maintenance of CRISPR repeat elements"/>
    <property type="evidence" value="ECO:0007669"/>
    <property type="project" value="InterPro"/>
</dbReference>
<dbReference type="AlphaFoldDB" id="J3J8X3"/>
<dbReference type="InterPro" id="IPR010147">
    <property type="entry name" value="CRISPR-assoc_prot_CasD"/>
</dbReference>
<accession>J3J8X3</accession>
<organism evidence="2 3">
    <name type="scientific">Loigolactobacillus coryniformis subsp. coryniformis CECT 5711</name>
    <dbReference type="NCBI Taxonomy" id="1185325"/>
    <lineage>
        <taxon>Bacteria</taxon>
        <taxon>Bacillati</taxon>
        <taxon>Bacillota</taxon>
        <taxon>Bacilli</taxon>
        <taxon>Lactobacillales</taxon>
        <taxon>Lactobacillaceae</taxon>
        <taxon>Loigolactobacillus</taxon>
    </lineage>
</organism>
<comment type="caution">
    <text evidence="2">The sequence shown here is derived from an EMBL/GenBank/DDBJ whole genome shotgun (WGS) entry which is preliminary data.</text>
</comment>
<dbReference type="InterPro" id="IPR021124">
    <property type="entry name" value="CRISPR-assoc_prot_Cas5"/>
</dbReference>
<protein>
    <submittedName>
        <fullName evidence="2">CRISPR-associated protein, Cas5e family</fullName>
    </submittedName>
</protein>
<reference evidence="2 3" key="1">
    <citation type="submission" date="2012-05" db="EMBL/GenBank/DDBJ databases">
        <title>Complete Genome Sequence of Lactobacillus coryniformis CECT5711.</title>
        <authorList>
            <person name="Rodriguez J.M."/>
        </authorList>
    </citation>
    <scope>NUCLEOTIDE SEQUENCE [LARGE SCALE GENOMIC DNA]</scope>
    <source>
        <strain evidence="3">CECT5711</strain>
    </source>
</reference>
<evidence type="ECO:0000313" key="2">
    <source>
        <dbReference type="EMBL" id="EJN53472.1"/>
    </source>
</evidence>
<dbReference type="NCBIfam" id="TIGR02593">
    <property type="entry name" value="CRISPR_cas5"/>
    <property type="match status" value="1"/>
</dbReference>
<dbReference type="CDD" id="cd09756">
    <property type="entry name" value="Cas5_I-E"/>
    <property type="match status" value="1"/>
</dbReference>
<dbReference type="RefSeq" id="WP_003680451.1">
    <property type="nucleotide sequence ID" value="NZ_AKFP01000121.1"/>
</dbReference>
<gene>
    <name evidence="2" type="ORF">A11Y_163120</name>
</gene>
<evidence type="ECO:0000256" key="1">
    <source>
        <dbReference type="ARBA" id="ARBA00023118"/>
    </source>
</evidence>